<evidence type="ECO:0000256" key="1">
    <source>
        <dbReference type="SAM" id="MobiDB-lite"/>
    </source>
</evidence>
<feature type="region of interest" description="Disordered" evidence="1">
    <location>
        <begin position="1"/>
        <end position="53"/>
    </location>
</feature>
<dbReference type="Proteomes" id="UP001497497">
    <property type="component" value="Unassembled WGS sequence"/>
</dbReference>
<dbReference type="AlphaFoldDB" id="A0AAV2IDG2"/>
<gene>
    <name evidence="2" type="ORF">GSLYS_00017782001</name>
</gene>
<feature type="region of interest" description="Disordered" evidence="1">
    <location>
        <begin position="322"/>
        <end position="350"/>
    </location>
</feature>
<proteinExistence type="predicted"/>
<evidence type="ECO:0000313" key="2">
    <source>
        <dbReference type="EMBL" id="CAL1544269.1"/>
    </source>
</evidence>
<organism evidence="2 3">
    <name type="scientific">Lymnaea stagnalis</name>
    <name type="common">Great pond snail</name>
    <name type="synonym">Helix stagnalis</name>
    <dbReference type="NCBI Taxonomy" id="6523"/>
    <lineage>
        <taxon>Eukaryota</taxon>
        <taxon>Metazoa</taxon>
        <taxon>Spiralia</taxon>
        <taxon>Lophotrochozoa</taxon>
        <taxon>Mollusca</taxon>
        <taxon>Gastropoda</taxon>
        <taxon>Heterobranchia</taxon>
        <taxon>Euthyneura</taxon>
        <taxon>Panpulmonata</taxon>
        <taxon>Hygrophila</taxon>
        <taxon>Lymnaeoidea</taxon>
        <taxon>Lymnaeidae</taxon>
        <taxon>Lymnaea</taxon>
    </lineage>
</organism>
<accession>A0AAV2IDG2</accession>
<dbReference type="EMBL" id="CAXITT010000611">
    <property type="protein sequence ID" value="CAL1544269.1"/>
    <property type="molecule type" value="Genomic_DNA"/>
</dbReference>
<protein>
    <submittedName>
        <fullName evidence="2">Uncharacterized protein</fullName>
    </submittedName>
</protein>
<comment type="caution">
    <text evidence="2">The sequence shown here is derived from an EMBL/GenBank/DDBJ whole genome shotgun (WGS) entry which is preliminary data.</text>
</comment>
<feature type="region of interest" description="Disordered" evidence="1">
    <location>
        <begin position="382"/>
        <end position="404"/>
    </location>
</feature>
<feature type="compositionally biased region" description="Low complexity" evidence="1">
    <location>
        <begin position="42"/>
        <end position="53"/>
    </location>
</feature>
<name>A0AAV2IDG2_LYMST</name>
<feature type="region of interest" description="Disordered" evidence="1">
    <location>
        <begin position="239"/>
        <end position="264"/>
    </location>
</feature>
<feature type="compositionally biased region" description="Polar residues" evidence="1">
    <location>
        <begin position="239"/>
        <end position="253"/>
    </location>
</feature>
<feature type="compositionally biased region" description="Polar residues" evidence="1">
    <location>
        <begin position="327"/>
        <end position="348"/>
    </location>
</feature>
<keyword evidence="3" id="KW-1185">Reference proteome</keyword>
<sequence>MTSQKRYRHHQQDSNNGSSRFRDLPPRFKRQKSSSSPPPKPLASSNEENNYSENTSRILVQDMSPMTPPGATATSDGLKVLPGLERTNLGLSKLSPVTLPNDSMWTMLPRKEQQPVLSPVDNMHFNNFSSSRQSPPAHIPLGTHFGYSPPMSPWSNTNTAGYPGQTAGIFVQSPWSQSSFDPYSNQRLRSPPSFSLNNENHAPNINMMPQHSPVAPWTKSSFSPQPVASATSQAQRLLSSSSPPILKENTQPIESPKPDIDYSDPDIRTIEMLRELERVADEKDNDDFGVDRKSLVSHHLRMLMCAVDRYTEGVEVELTRREEVTQKTESPVHTPRQNSPAPSMTLWTQDPMLKGKDSPKKTEILNWNQNKNASLLWQEQERKAASTNQQGAKSPAKICNPPALTPPLQAKSVWDEEVRPVQPGTPAWDLWSSPSFDFCGVLGNQGSCDSSDMPFFDFFGNCNRGDLLGAEEMKERKPLYKR</sequence>
<reference evidence="2 3" key="1">
    <citation type="submission" date="2024-04" db="EMBL/GenBank/DDBJ databases">
        <authorList>
            <consortium name="Genoscope - CEA"/>
            <person name="William W."/>
        </authorList>
    </citation>
    <scope>NUCLEOTIDE SEQUENCE [LARGE SCALE GENOMIC DNA]</scope>
</reference>
<evidence type="ECO:0000313" key="3">
    <source>
        <dbReference type="Proteomes" id="UP001497497"/>
    </source>
</evidence>